<dbReference type="Pfam" id="PF00668">
    <property type="entry name" value="Condensation"/>
    <property type="match status" value="3"/>
</dbReference>
<reference evidence="10" key="1">
    <citation type="submission" date="2020-02" db="EMBL/GenBank/DDBJ databases">
        <authorList>
            <person name="Shen X.-R."/>
            <person name="Zhang Y.-X."/>
        </authorList>
    </citation>
    <scope>NUCLEOTIDE SEQUENCE</scope>
    <source>
        <strain evidence="10">SYP-B3998</strain>
    </source>
</reference>
<dbReference type="PANTHER" id="PTHR45527">
    <property type="entry name" value="NONRIBOSOMAL PEPTIDE SYNTHETASE"/>
    <property type="match status" value="1"/>
</dbReference>
<proteinExistence type="inferred from homology"/>
<dbReference type="Gene3D" id="3.40.50.150">
    <property type="entry name" value="Vaccinia Virus protein VP39"/>
    <property type="match status" value="1"/>
</dbReference>
<dbReference type="CDD" id="cd05930">
    <property type="entry name" value="A_NRPS"/>
    <property type="match status" value="2"/>
</dbReference>
<comment type="cofactor">
    <cofactor evidence="1">
        <name>pantetheine 4'-phosphate</name>
        <dbReference type="ChEBI" id="CHEBI:47942"/>
    </cofactor>
</comment>
<keyword evidence="6" id="KW-0677">Repeat</keyword>
<dbReference type="RefSeq" id="WP_163953010.1">
    <property type="nucleotide sequence ID" value="NZ_JAAIKC010000015.1"/>
</dbReference>
<dbReference type="InterPro" id="IPR020845">
    <property type="entry name" value="AMP-binding_CS"/>
</dbReference>
<dbReference type="PROSITE" id="PS50075">
    <property type="entry name" value="CARRIER"/>
    <property type="match status" value="2"/>
</dbReference>
<dbReference type="Gene3D" id="3.30.559.30">
    <property type="entry name" value="Nonribosomal peptide synthetase, condensation domain"/>
    <property type="match status" value="3"/>
</dbReference>
<evidence type="ECO:0000259" key="9">
    <source>
        <dbReference type="PROSITE" id="PS50075"/>
    </source>
</evidence>
<organism evidence="10">
    <name type="scientific">Paenibacillus sp. SYP-B3998</name>
    <dbReference type="NCBI Taxonomy" id="2678564"/>
    <lineage>
        <taxon>Bacteria</taxon>
        <taxon>Bacillati</taxon>
        <taxon>Bacillota</taxon>
        <taxon>Bacilli</taxon>
        <taxon>Bacillales</taxon>
        <taxon>Paenibacillaceae</taxon>
        <taxon>Paenibacillus</taxon>
    </lineage>
</organism>
<dbReference type="SUPFAM" id="SSF52777">
    <property type="entry name" value="CoA-dependent acyltransferases"/>
    <property type="match status" value="6"/>
</dbReference>
<sequence>MSSQHKLSHVLFVLIENGIGSVKVVNTLTKENGTYPLSHSQKRIWYTMLMNPGTGIANLGGCIKIKSRSVDMSLLERSMTIAVSEHDALRLRLIGDEEDEPRQYVTSESGVPFQMIDFSENGQAQSADGWINEDMEVPFAWSDSPLLRATAFIIDESETWLFIKVHHIIADGMTMYRLGNTVVEIYADLSSGKERTPCVQPSFVSFIEREQQYLQSSRSSKDRNFWLKQFETMPEFTLREHKKSRSHASREILEIPPELQVRMQEFCKEHQIGTFTLFLAAFYCYLLKVTSCRDLVLGTYYTNRITKSEKSMLGMMVSSLPLRMQLDPEQSFASFVKEIGKQKMLALRHQKYPFDLLVQELRAGHAEVDRLTTAAVIDYHPFTWICRNEVTYEIEIFFSKHEINELFLNIKERMDTGELTLQADYRLDAYSQEDAKGLLRHLLTLADCLISSPNDPIRSHEMLDDEEKTQLLSVFNDTFRKYDKEVTIQELFEAQADRWPDRHAIIYNDRAWSYRQLEERANRLASILRERCGIKPDDPVAICLHGSAEGLAAMLGVLKAGGAYVPIDPDTPNDRIKSIVEDSGSRVVISSITYAERMEKLQWDCSGFRTLIYADGNKDEAVKSINVRQQVELEKQLWESVGIEALDEIEAGGWSNSYNGEAFSKLEMEEYAGNVVEKLVPYLHRDTRILELGCSSGLTLFQLAPLVGRYYATDFSEVVIEQNRKRLLEAGYDHVVLDCLPAHEVHRIGETFDVIVINSVVQYFHGFPYLRHVIDAAVELLTEGGVLFVGDVMDLEKKPLLAQSLAEFKRAHPEAKTKTDLSGELFIPRQFFCNLPSWNGLISSVDITDKRFSVENELTRYRYDVLLTINHRFSEEVRPQPVKELFGIRDMEGYSSARPFVSNHAGHLAYIIYTSGSTGKPKGVMIEHRGVHNFIVAMGDLIPFELYANVLCVTSVSFDIFVLETLLPLTKGLCIVIANEDEQKDPLLLHALIERQSVELIQTTPSRMKLLVSLGGDLPGLRQAKALCIGGEPFPEKLLSELRKRSTAHIYNMYGPTETTVWSTVQQLSEGEQIRIGKPVANTQVYVVNEWMQLQPIGVQGELCISGDGVARSYVNREDLTSEKFIAHPFLPGKKLYRTGDLAKWLPDGTLEHAGRMDDQVKLRGYRIELKEIEEQLILLYAVKEAVVTVQELGAGSPELCAYVILNDEMSDRALQEALRLQLPEYMIPAHIVRLDHMPLMLNGKLNRKALPLPGKQGRSVGYEAPRTRLEQELTIVWQDVLGVEQVGITDSFFALGGQSLKAAQLITQVHKRMGTKISFRELFQAGTVKELALRIQGTEHCFFAEIPPAAPQDAYPVSFAQRQQYVQHHVGGGFVHHLPAVLRIEGPLDRERFEAAWRGLVQRHEALRTSFGMEHGELVQRIHTFVDFTVEYKRSHEEDTDRLIAEFMQPFTLERPALLRVKLIHLGERQHLLLFDMHHIISDGVSAEIIKQDLAALYEGTPLPELRLHYKDYAVWQQRWSASEEYGRAATYWADKLSGRLPRLDLPTDLPRPAQRSFKGERVHFVIDADLRLALTDLAAVMDGTMYMVLLAAFSSLLAHCSGQEEMIIGSAAAGRPHSDLDSIVGMFVNTMALHVYPARSKTFMTYMSEIKETALAAYEHQDYPFVELVDKLGLSRDISRNPLFDAMFNMQSANFYEFSFDEAKMTMIELDLSVSQFDLLFNATETQNEVHCYFQFDAALFLKATIERWSDHFLKLLRHVAARPDTPIGRIELLDVDQKRDMLARLIPAPTEFAREQTIHGLFEAQTAYAPERIAVVCCGRELTYRELNERADRLAQYLRAKGVGKDCIVGVMLNRSENLIISILAVLKAGGAYLPLDPDYPADRLRYMLQDSGSLLLLVDEASTGSIPFGGETINVQNFPIPRYPQVPNVSYEYASESLAYVIYTSGSTGKPKGVMLEHRSVHNFIIGMQHSVPFSEYESILALTSVSFDIFVLETLLPLSFGMKVVLASDEELREPDLIHGLIVRENVHMVQSTPSRMQMLLHGERAAAAWSVLQVVMIGGEALPPSLLEHIKEMTSARLFNMYGPTETTVWSTVAELTKAQSVTIGMPIANTRLYILQDSCMLAPMGIVGELFIAGEGLARGYLNRPELTAERFVVDPFVPGERMYWTGDLARWLPDGRIAYAGRIDHQVKIRGYRIELGEIEVQLRRMPMVNDAVVIAREDTEGSSQLCAYIIASEAFTVSDLRTTLATMLPGYMIPAHFVQLAELPLTPSGKLDRLALPKPDGSAALGVDYVTPQTERERLLAAVWEDVLGVPRVGVFDSFFDLGGDSIKALQALSRMHRHGYGLELNELFMRPTIQALAEALTHREMEAEQGAVEGEAPLTPNQAWFLEQGLAEAGRFNQSVMLYHQNGFNEASVRETFLRLTGHHDALRLVFRQEGDRWGQRSRGLTEGEAFGLKVLDFRPYADWAARISETEQLIQDAMRLEEGPLVQLGLFRTAEGDHLLITVHPLVIDEASWRILLEDFEHMYGQYEAGSIADGLAEARLGELSEPALSAKTTSYRECALRLTEAAQRPRLKEERQYWQRIEQAEVSSLPKDFEVTEVETNESCLGNGRTSYGETVSVTLSQAKTKQLFREANRAYRTETSELLLTALALTVRDWTGSGRVRLELERCGRDALPEGVDATRTVGRFTTLYPVLLELVGDEAVSEGTLGIEAKPAPDETLFYAPIEEDKALALHVKTVKDELRRVLDKGASYGILNDLKQQEEGQKKAHRLHTDMLFRWSGSLSPWSETLSEAEEQVAAGSVHAKLAGLRTEIRTRSEAYGTHSLEWNFQLKDARLECHLTYDGRAYRKETANRLITQFALCLERIINHCVSRKETESTTTDFSDRELTSDELAIIAGALNVL</sequence>
<dbReference type="GO" id="GO:0009403">
    <property type="term" value="P:toxin biosynthetic process"/>
    <property type="evidence" value="ECO:0007669"/>
    <property type="project" value="UniProtKB-ARBA"/>
</dbReference>
<dbReference type="Gene3D" id="3.30.559.10">
    <property type="entry name" value="Chloramphenicol acetyltransferase-like domain"/>
    <property type="match status" value="3"/>
</dbReference>
<accession>A0A6G4A4S2</accession>
<dbReference type="EMBL" id="JAAIKC010000015">
    <property type="protein sequence ID" value="NEW09288.1"/>
    <property type="molecule type" value="Genomic_DNA"/>
</dbReference>
<evidence type="ECO:0000256" key="1">
    <source>
        <dbReference type="ARBA" id="ARBA00001957"/>
    </source>
</evidence>
<dbReference type="NCBIfam" id="TIGR01720">
    <property type="entry name" value="NRPS-para261"/>
    <property type="match status" value="1"/>
</dbReference>
<evidence type="ECO:0000256" key="4">
    <source>
        <dbReference type="ARBA" id="ARBA00022553"/>
    </source>
</evidence>
<dbReference type="PROSITE" id="PS00012">
    <property type="entry name" value="PHOSPHOPANTETHEINE"/>
    <property type="match status" value="1"/>
</dbReference>
<dbReference type="Pfam" id="PF08242">
    <property type="entry name" value="Methyltransf_12"/>
    <property type="match status" value="1"/>
</dbReference>
<dbReference type="InterPro" id="IPR029063">
    <property type="entry name" value="SAM-dependent_MTases_sf"/>
</dbReference>
<dbReference type="InterPro" id="IPR020806">
    <property type="entry name" value="PKS_PP-bd"/>
</dbReference>
<dbReference type="InterPro" id="IPR045851">
    <property type="entry name" value="AMP-bd_C_sf"/>
</dbReference>
<dbReference type="InterPro" id="IPR010071">
    <property type="entry name" value="AA_adenyl_dom"/>
</dbReference>
<dbReference type="Gene3D" id="3.30.300.30">
    <property type="match status" value="2"/>
</dbReference>
<keyword evidence="7" id="KW-0045">Antibiotic biosynthesis</keyword>
<dbReference type="InterPro" id="IPR001242">
    <property type="entry name" value="Condensation_dom"/>
</dbReference>
<dbReference type="InterPro" id="IPR042099">
    <property type="entry name" value="ANL_N_sf"/>
</dbReference>
<dbReference type="Gene3D" id="3.40.50.12780">
    <property type="entry name" value="N-terminal domain of ligase-like"/>
    <property type="match status" value="2"/>
</dbReference>
<dbReference type="FunFam" id="3.30.300.30:FF:000010">
    <property type="entry name" value="Enterobactin synthetase component F"/>
    <property type="match status" value="2"/>
</dbReference>
<evidence type="ECO:0000256" key="7">
    <source>
        <dbReference type="ARBA" id="ARBA00023194"/>
    </source>
</evidence>
<evidence type="ECO:0000256" key="8">
    <source>
        <dbReference type="ARBA" id="ARBA00023268"/>
    </source>
</evidence>
<evidence type="ECO:0000256" key="2">
    <source>
        <dbReference type="ARBA" id="ARBA00006432"/>
    </source>
</evidence>
<dbReference type="CDD" id="cd02440">
    <property type="entry name" value="AdoMet_MTases"/>
    <property type="match status" value="1"/>
</dbReference>
<dbReference type="Pfam" id="PF00501">
    <property type="entry name" value="AMP-binding"/>
    <property type="match status" value="3"/>
</dbReference>
<dbReference type="SUPFAM" id="SSF56801">
    <property type="entry name" value="Acetyl-CoA synthetase-like"/>
    <property type="match status" value="2"/>
</dbReference>
<dbReference type="SMART" id="SM00823">
    <property type="entry name" value="PKS_PP"/>
    <property type="match status" value="2"/>
</dbReference>
<dbReference type="InterPro" id="IPR025110">
    <property type="entry name" value="AMP-bd_C"/>
</dbReference>
<dbReference type="Pfam" id="PF13193">
    <property type="entry name" value="AMP-binding_C"/>
    <property type="match status" value="2"/>
</dbReference>
<dbReference type="PROSITE" id="PS00455">
    <property type="entry name" value="AMP_BINDING"/>
    <property type="match status" value="2"/>
</dbReference>
<dbReference type="InterPro" id="IPR013217">
    <property type="entry name" value="Methyltransf_12"/>
</dbReference>
<comment type="caution">
    <text evidence="10">The sequence shown here is derived from an EMBL/GenBank/DDBJ whole genome shotgun (WGS) entry which is preliminary data.</text>
</comment>
<dbReference type="InterPro" id="IPR009081">
    <property type="entry name" value="PP-bd_ACP"/>
</dbReference>
<dbReference type="GO" id="GO:0016874">
    <property type="term" value="F:ligase activity"/>
    <property type="evidence" value="ECO:0007669"/>
    <property type="project" value="UniProtKB-KW"/>
</dbReference>
<keyword evidence="8" id="KW-0511">Multifunctional enzyme</keyword>
<gene>
    <name evidence="10" type="ORF">GK047_25325</name>
</gene>
<dbReference type="GO" id="GO:0031177">
    <property type="term" value="F:phosphopantetheine binding"/>
    <property type="evidence" value="ECO:0007669"/>
    <property type="project" value="InterPro"/>
</dbReference>
<keyword evidence="3" id="KW-0596">Phosphopantetheine</keyword>
<name>A0A6G4A4S2_9BACL</name>
<evidence type="ECO:0000256" key="3">
    <source>
        <dbReference type="ARBA" id="ARBA00022450"/>
    </source>
</evidence>
<dbReference type="FunFam" id="3.40.50.980:FF:000001">
    <property type="entry name" value="Non-ribosomal peptide synthetase"/>
    <property type="match status" value="1"/>
</dbReference>
<keyword evidence="5" id="KW-0436">Ligase</keyword>
<dbReference type="InterPro" id="IPR010060">
    <property type="entry name" value="NRPS_synth"/>
</dbReference>
<dbReference type="SUPFAM" id="SSF47336">
    <property type="entry name" value="ACP-like"/>
    <property type="match status" value="2"/>
</dbReference>
<dbReference type="Gene3D" id="3.40.50.980">
    <property type="match status" value="2"/>
</dbReference>
<comment type="similarity">
    <text evidence="2">Belongs to the ATP-dependent AMP-binding enzyme family.</text>
</comment>
<evidence type="ECO:0000313" key="10">
    <source>
        <dbReference type="EMBL" id="NEW09288.1"/>
    </source>
</evidence>
<dbReference type="NCBIfam" id="TIGR01733">
    <property type="entry name" value="AA-adenyl-dom"/>
    <property type="match status" value="2"/>
</dbReference>
<dbReference type="InterPro" id="IPR036736">
    <property type="entry name" value="ACP-like_sf"/>
</dbReference>
<dbReference type="GO" id="GO:0008610">
    <property type="term" value="P:lipid biosynthetic process"/>
    <property type="evidence" value="ECO:0007669"/>
    <property type="project" value="UniProtKB-ARBA"/>
</dbReference>
<feature type="domain" description="Carrier" evidence="9">
    <location>
        <begin position="1265"/>
        <end position="1340"/>
    </location>
</feature>
<evidence type="ECO:0000256" key="5">
    <source>
        <dbReference type="ARBA" id="ARBA00022598"/>
    </source>
</evidence>
<dbReference type="Gene3D" id="2.30.38.10">
    <property type="entry name" value="Luciferase, Domain 3"/>
    <property type="match status" value="1"/>
</dbReference>
<dbReference type="GO" id="GO:0017000">
    <property type="term" value="P:antibiotic biosynthetic process"/>
    <property type="evidence" value="ECO:0007669"/>
    <property type="project" value="UniProtKB-KW"/>
</dbReference>
<dbReference type="Gene3D" id="1.10.1200.10">
    <property type="entry name" value="ACP-like"/>
    <property type="match status" value="2"/>
</dbReference>
<protein>
    <submittedName>
        <fullName evidence="10">Amino acid adenylation domain-containing protein</fullName>
    </submittedName>
</protein>
<dbReference type="Pfam" id="PF00550">
    <property type="entry name" value="PP-binding"/>
    <property type="match status" value="2"/>
</dbReference>
<dbReference type="CDD" id="cd19531">
    <property type="entry name" value="LCL_NRPS-like"/>
    <property type="match status" value="1"/>
</dbReference>
<dbReference type="GO" id="GO:0005737">
    <property type="term" value="C:cytoplasm"/>
    <property type="evidence" value="ECO:0007669"/>
    <property type="project" value="TreeGrafter"/>
</dbReference>
<dbReference type="SUPFAM" id="SSF53335">
    <property type="entry name" value="S-adenosyl-L-methionine-dependent methyltransferases"/>
    <property type="match status" value="1"/>
</dbReference>
<dbReference type="InterPro" id="IPR000873">
    <property type="entry name" value="AMP-dep_synth/lig_dom"/>
</dbReference>
<dbReference type="FunFam" id="2.30.38.10:FF:000001">
    <property type="entry name" value="Non-ribosomal peptide synthetase PvdI"/>
    <property type="match status" value="2"/>
</dbReference>
<dbReference type="FunFam" id="3.40.50.12780:FF:000012">
    <property type="entry name" value="Non-ribosomal peptide synthetase"/>
    <property type="match status" value="1"/>
</dbReference>
<dbReference type="InterPro" id="IPR006162">
    <property type="entry name" value="Ppantetheine_attach_site"/>
</dbReference>
<evidence type="ECO:0000256" key="6">
    <source>
        <dbReference type="ARBA" id="ARBA00022737"/>
    </source>
</evidence>
<dbReference type="InterPro" id="IPR023213">
    <property type="entry name" value="CAT-like_dom_sf"/>
</dbReference>
<dbReference type="FunFam" id="1.10.1200.10:FF:000005">
    <property type="entry name" value="Nonribosomal peptide synthetase 1"/>
    <property type="match status" value="2"/>
</dbReference>
<dbReference type="GO" id="GO:0043041">
    <property type="term" value="P:amino acid activation for nonribosomal peptide biosynthetic process"/>
    <property type="evidence" value="ECO:0007669"/>
    <property type="project" value="TreeGrafter"/>
</dbReference>
<dbReference type="NCBIfam" id="NF003417">
    <property type="entry name" value="PRK04813.1"/>
    <property type="match status" value="3"/>
</dbReference>
<keyword evidence="4" id="KW-0597">Phosphoprotein</keyword>
<dbReference type="PANTHER" id="PTHR45527:SF1">
    <property type="entry name" value="FATTY ACID SYNTHASE"/>
    <property type="match status" value="1"/>
</dbReference>
<feature type="domain" description="Carrier" evidence="9">
    <location>
        <begin position="2300"/>
        <end position="2374"/>
    </location>
</feature>